<dbReference type="EMBL" id="PPXC01000016">
    <property type="protein sequence ID" value="POH72150.1"/>
    <property type="molecule type" value="Genomic_DNA"/>
</dbReference>
<dbReference type="Proteomes" id="UP000237061">
    <property type="component" value="Unassembled WGS sequence"/>
</dbReference>
<feature type="transmembrane region" description="Helical" evidence="2">
    <location>
        <begin position="6"/>
        <end position="26"/>
    </location>
</feature>
<evidence type="ECO:0000256" key="2">
    <source>
        <dbReference type="SAM" id="Phobius"/>
    </source>
</evidence>
<keyword evidence="2" id="KW-1133">Transmembrane helix</keyword>
<accession>A0A2S3ZSG5</accession>
<gene>
    <name evidence="3" type="ORF">CVS27_16785</name>
</gene>
<keyword evidence="2" id="KW-0812">Transmembrane</keyword>
<keyword evidence="4" id="KW-1185">Reference proteome</keyword>
<evidence type="ECO:0000313" key="3">
    <source>
        <dbReference type="EMBL" id="POH72150.1"/>
    </source>
</evidence>
<evidence type="ECO:0000256" key="1">
    <source>
        <dbReference type="SAM" id="MobiDB-lite"/>
    </source>
</evidence>
<dbReference type="RefSeq" id="WP_103467002.1">
    <property type="nucleotide sequence ID" value="NZ_PPXC01000016.1"/>
</dbReference>
<sequence length="193" mass="21410">MEFAQWGPLVGAIVAAIGVSWSVYQVSNRASIAHRRASGALSLLKSWNETELGEEDHGDVRAKQSLRRELVEHAFRSTQIYVSSTKPKLTSYWQPILFLVCGGLCIWAFDKSGDPGNPWIVASFVGVLLAMFVSFIVMVLRVSRHHEDADALKSSRKRRAVYVKAKAKQSLREKRNKAVVNVGSEHGQTGEEG</sequence>
<dbReference type="AlphaFoldDB" id="A0A2S3ZSG5"/>
<name>A0A2S3ZSG5_ARTGL</name>
<evidence type="ECO:0000313" key="4">
    <source>
        <dbReference type="Proteomes" id="UP000237061"/>
    </source>
</evidence>
<keyword evidence="2" id="KW-0472">Membrane</keyword>
<organism evidence="3 4">
    <name type="scientific">Arthrobacter glacialis</name>
    <dbReference type="NCBI Taxonomy" id="1664"/>
    <lineage>
        <taxon>Bacteria</taxon>
        <taxon>Bacillati</taxon>
        <taxon>Actinomycetota</taxon>
        <taxon>Actinomycetes</taxon>
        <taxon>Micrococcales</taxon>
        <taxon>Micrococcaceae</taxon>
        <taxon>Arthrobacter</taxon>
    </lineage>
</organism>
<protein>
    <submittedName>
        <fullName evidence="3">Uncharacterized protein</fullName>
    </submittedName>
</protein>
<feature type="transmembrane region" description="Helical" evidence="2">
    <location>
        <begin position="121"/>
        <end position="140"/>
    </location>
</feature>
<feature type="region of interest" description="Disordered" evidence="1">
    <location>
        <begin position="172"/>
        <end position="193"/>
    </location>
</feature>
<reference evidence="3 4" key="1">
    <citation type="submission" date="2018-01" db="EMBL/GenBank/DDBJ databases">
        <title>Arthrobacter sp. nov., from glaciers in China.</title>
        <authorList>
            <person name="Liu Q."/>
            <person name="Xin Y.-H."/>
        </authorList>
    </citation>
    <scope>NUCLEOTIDE SEQUENCE [LARGE SCALE GENOMIC DNA]</scope>
    <source>
        <strain evidence="3 4">HLT2-12-2</strain>
    </source>
</reference>
<comment type="caution">
    <text evidence="3">The sequence shown here is derived from an EMBL/GenBank/DDBJ whole genome shotgun (WGS) entry which is preliminary data.</text>
</comment>
<feature type="transmembrane region" description="Helical" evidence="2">
    <location>
        <begin position="92"/>
        <end position="109"/>
    </location>
</feature>
<proteinExistence type="predicted"/>